<feature type="binding site" evidence="8">
    <location>
        <position position="115"/>
    </location>
    <ligand>
        <name>shikimate</name>
        <dbReference type="ChEBI" id="CHEBI:36208"/>
    </ligand>
</feature>
<dbReference type="InterPro" id="IPR036291">
    <property type="entry name" value="NAD(P)-bd_dom_sf"/>
</dbReference>
<comment type="subunit">
    <text evidence="8">Homodimer.</text>
</comment>
<dbReference type="PANTHER" id="PTHR21089">
    <property type="entry name" value="SHIKIMATE DEHYDROGENASE"/>
    <property type="match status" value="1"/>
</dbReference>
<evidence type="ECO:0000259" key="10">
    <source>
        <dbReference type="Pfam" id="PF18317"/>
    </source>
</evidence>
<feature type="domain" description="Shikimate dehydrogenase substrate binding N-terminal" evidence="9">
    <location>
        <begin position="15"/>
        <end position="102"/>
    </location>
</feature>
<keyword evidence="2 8" id="KW-0028">Amino-acid biosynthesis</keyword>
<keyword evidence="3 8" id="KW-0560">Oxidoreductase</keyword>
<dbReference type="Gene3D" id="3.40.50.10860">
    <property type="entry name" value="Leucine Dehydrogenase, chain A, domain 1"/>
    <property type="match status" value="1"/>
</dbReference>
<feature type="binding site" evidence="8">
    <location>
        <position position="233"/>
    </location>
    <ligand>
        <name>shikimate</name>
        <dbReference type="ChEBI" id="CHEBI:36208"/>
    </ligand>
</feature>
<evidence type="ECO:0000256" key="4">
    <source>
        <dbReference type="ARBA" id="ARBA00023141"/>
    </source>
</evidence>
<feature type="binding site" evidence="8">
    <location>
        <begin position="139"/>
        <end position="143"/>
    </location>
    <ligand>
        <name>NADP(+)</name>
        <dbReference type="ChEBI" id="CHEBI:58349"/>
    </ligand>
</feature>
<dbReference type="GO" id="GO:0019632">
    <property type="term" value="P:shikimate metabolic process"/>
    <property type="evidence" value="ECO:0007669"/>
    <property type="project" value="UniProtKB-ARBA"/>
</dbReference>
<dbReference type="Pfam" id="PF08501">
    <property type="entry name" value="Shikimate_dh_N"/>
    <property type="match status" value="1"/>
</dbReference>
<evidence type="ECO:0000256" key="2">
    <source>
        <dbReference type="ARBA" id="ARBA00022605"/>
    </source>
</evidence>
<gene>
    <name evidence="11" type="primary">vasI</name>
    <name evidence="8" type="synonym">aroE</name>
</gene>
<dbReference type="HAMAP" id="MF_00222">
    <property type="entry name" value="Shikimate_DH_AroE"/>
    <property type="match status" value="1"/>
</dbReference>
<keyword evidence="8" id="KW-0521">NADP</keyword>
<dbReference type="UniPathway" id="UPA00053">
    <property type="reaction ID" value="UER00087"/>
</dbReference>
<dbReference type="Gene3D" id="3.40.50.720">
    <property type="entry name" value="NAD(P)-binding Rossmann-like Domain"/>
    <property type="match status" value="1"/>
</dbReference>
<comment type="catalytic activity">
    <reaction evidence="5">
        <text>L-quinate + NAD(+) = 3-dehydroquinate + NADH + H(+)</text>
        <dbReference type="Rhea" id="RHEA:22364"/>
        <dbReference type="ChEBI" id="CHEBI:15378"/>
        <dbReference type="ChEBI" id="CHEBI:29751"/>
        <dbReference type="ChEBI" id="CHEBI:32364"/>
        <dbReference type="ChEBI" id="CHEBI:57540"/>
        <dbReference type="ChEBI" id="CHEBI:57945"/>
        <dbReference type="EC" id="1.1.1.24"/>
    </reaction>
</comment>
<dbReference type="EC" id="1.1.1.25" evidence="8"/>
<feature type="binding site" evidence="8">
    <location>
        <position position="254"/>
    </location>
    <ligand>
        <name>NADP(+)</name>
        <dbReference type="ChEBI" id="CHEBI:58349"/>
    </ligand>
</feature>
<dbReference type="SUPFAM" id="SSF51735">
    <property type="entry name" value="NAD(P)-binding Rossmann-fold domains"/>
    <property type="match status" value="1"/>
</dbReference>
<dbReference type="EMBL" id="MT227162">
    <property type="protein sequence ID" value="QRV62346.1"/>
    <property type="molecule type" value="Genomic_DNA"/>
</dbReference>
<name>A0A894JN67_9ACTN</name>
<dbReference type="Pfam" id="PF18317">
    <property type="entry name" value="SDH_C"/>
    <property type="match status" value="1"/>
</dbReference>
<evidence type="ECO:0000259" key="9">
    <source>
        <dbReference type="Pfam" id="PF08501"/>
    </source>
</evidence>
<comment type="pathway">
    <text evidence="7">Aromatic compound metabolism; 3,4-dihydroxybenzoate biosynthesis; 3-dehydroquinate from D-quinate (NAD(+) route).</text>
</comment>
<dbReference type="GO" id="GO:0050661">
    <property type="term" value="F:NADP binding"/>
    <property type="evidence" value="ECO:0007669"/>
    <property type="project" value="TreeGrafter"/>
</dbReference>
<evidence type="ECO:0000256" key="1">
    <source>
        <dbReference type="ARBA" id="ARBA00004871"/>
    </source>
</evidence>
<evidence type="ECO:0000256" key="6">
    <source>
        <dbReference type="ARBA" id="ARBA00052329"/>
    </source>
</evidence>
<evidence type="ECO:0000256" key="7">
    <source>
        <dbReference type="ARBA" id="ARBA00060613"/>
    </source>
</evidence>
<dbReference type="GO" id="GO:0030266">
    <property type="term" value="F:quinate 3-dehydrogenase (NAD+) activity"/>
    <property type="evidence" value="ECO:0007669"/>
    <property type="project" value="UniProtKB-EC"/>
</dbReference>
<comment type="caution">
    <text evidence="8">Lacks conserved residue(s) required for the propagation of feature annotation.</text>
</comment>
<dbReference type="SUPFAM" id="SSF53223">
    <property type="entry name" value="Aminoacid dehydrogenase-like, N-terminal domain"/>
    <property type="match status" value="1"/>
</dbReference>
<dbReference type="GO" id="GO:0009073">
    <property type="term" value="P:aromatic amino acid family biosynthetic process"/>
    <property type="evidence" value="ECO:0007669"/>
    <property type="project" value="UniProtKB-KW"/>
</dbReference>
<comment type="catalytic activity">
    <reaction evidence="8">
        <text>shikimate + NADP(+) = 3-dehydroshikimate + NADPH + H(+)</text>
        <dbReference type="Rhea" id="RHEA:17737"/>
        <dbReference type="ChEBI" id="CHEBI:15378"/>
        <dbReference type="ChEBI" id="CHEBI:16630"/>
        <dbReference type="ChEBI" id="CHEBI:36208"/>
        <dbReference type="ChEBI" id="CHEBI:57783"/>
        <dbReference type="ChEBI" id="CHEBI:58349"/>
        <dbReference type="EC" id="1.1.1.25"/>
    </reaction>
</comment>
<comment type="pathway">
    <text evidence="1 8">Metabolic intermediate biosynthesis; chorismate biosynthesis; chorismate from D-erythrose 4-phosphate and phosphoenolpyruvate: step 4/7.</text>
</comment>
<comment type="catalytic activity">
    <reaction evidence="6">
        <text>shikimate + NAD(+) = 3-dehydroshikimate + NADH + H(+)</text>
        <dbReference type="Rhea" id="RHEA:17741"/>
        <dbReference type="ChEBI" id="CHEBI:15378"/>
        <dbReference type="ChEBI" id="CHEBI:16630"/>
        <dbReference type="ChEBI" id="CHEBI:36208"/>
        <dbReference type="ChEBI" id="CHEBI:57540"/>
        <dbReference type="ChEBI" id="CHEBI:57945"/>
    </reaction>
</comment>
<dbReference type="FunFam" id="3.40.50.720:FF:000086">
    <property type="entry name" value="Quinate/shikimate dehydrogenase"/>
    <property type="match status" value="1"/>
</dbReference>
<organism evidence="11">
    <name type="scientific">Verrucosispora sp</name>
    <dbReference type="NCBI Taxonomy" id="1871626"/>
    <lineage>
        <taxon>Bacteria</taxon>
        <taxon>Bacillati</taxon>
        <taxon>Actinomycetota</taxon>
        <taxon>Actinomycetes</taxon>
        <taxon>Micromonosporales</taxon>
        <taxon>Micromonosporaceae</taxon>
        <taxon>Micromonospora</taxon>
    </lineage>
</organism>
<proteinExistence type="inferred from homology"/>
<dbReference type="InterPro" id="IPR022893">
    <property type="entry name" value="Shikimate_DH_fam"/>
</dbReference>
<evidence type="ECO:0000256" key="5">
    <source>
        <dbReference type="ARBA" id="ARBA00051639"/>
    </source>
</evidence>
<accession>A0A894JN67</accession>
<dbReference type="AlphaFoldDB" id="A0A894JN67"/>
<protein>
    <recommendedName>
        <fullName evidence="8">Shikimate dehydrogenase (NADP(+))</fullName>
        <shortName evidence="8">SDH</shortName>
        <ecNumber evidence="8">1.1.1.25</ecNumber>
    </recommendedName>
</protein>
<dbReference type="GO" id="GO:0005829">
    <property type="term" value="C:cytosol"/>
    <property type="evidence" value="ECO:0007669"/>
    <property type="project" value="TreeGrafter"/>
</dbReference>
<feature type="binding site" evidence="8">
    <location>
        <position position="100"/>
    </location>
    <ligand>
        <name>shikimate</name>
        <dbReference type="ChEBI" id="CHEBI:36208"/>
    </ligand>
</feature>
<feature type="binding site" evidence="8">
    <location>
        <begin position="23"/>
        <end position="25"/>
    </location>
    <ligand>
        <name>shikimate</name>
        <dbReference type="ChEBI" id="CHEBI:36208"/>
    </ligand>
</feature>
<dbReference type="NCBIfam" id="NF009201">
    <property type="entry name" value="PRK12549.1"/>
    <property type="match status" value="1"/>
</dbReference>
<dbReference type="GO" id="GO:0008652">
    <property type="term" value="P:amino acid biosynthetic process"/>
    <property type="evidence" value="ECO:0007669"/>
    <property type="project" value="UniProtKB-KW"/>
</dbReference>
<dbReference type="InterPro" id="IPR041121">
    <property type="entry name" value="SDH_C"/>
</dbReference>
<dbReference type="CDD" id="cd01065">
    <property type="entry name" value="NAD_bind_Shikimate_DH"/>
    <property type="match status" value="1"/>
</dbReference>
<dbReference type="GO" id="GO:0004764">
    <property type="term" value="F:shikimate 3-dehydrogenase (NADP+) activity"/>
    <property type="evidence" value="ECO:0007669"/>
    <property type="project" value="UniProtKB-UniRule"/>
</dbReference>
<dbReference type="NCBIfam" id="NF001319">
    <property type="entry name" value="PRK00258.3-3"/>
    <property type="match status" value="1"/>
</dbReference>
<feature type="binding site" evidence="8">
    <location>
        <position position="261"/>
    </location>
    <ligand>
        <name>shikimate</name>
        <dbReference type="ChEBI" id="CHEBI:36208"/>
    </ligand>
</feature>
<reference evidence="11" key="1">
    <citation type="submission" date="2020-03" db="EMBL/GenBank/DDBJ databases">
        <title>Three new polyketides from vasR2 gene over-expressed mutant strain of Verrucosispora sp. NS0172.</title>
        <authorList>
            <person name="Dai L."/>
            <person name="Li W."/>
            <person name="Wang H."/>
            <person name="Lu C."/>
        </authorList>
    </citation>
    <scope>NUCLEOTIDE SEQUENCE</scope>
    <source>
        <strain evidence="11">NS0172</strain>
    </source>
</reference>
<dbReference type="PANTHER" id="PTHR21089:SF1">
    <property type="entry name" value="BIFUNCTIONAL 3-DEHYDROQUINATE DEHYDRATASE_SHIKIMATE DEHYDROGENASE, CHLOROPLASTIC"/>
    <property type="match status" value="1"/>
</dbReference>
<dbReference type="GO" id="GO:0009423">
    <property type="term" value="P:chorismate biosynthetic process"/>
    <property type="evidence" value="ECO:0007669"/>
    <property type="project" value="UniProtKB-UniRule"/>
</dbReference>
<feature type="binding site" evidence="8">
    <location>
        <position position="75"/>
    </location>
    <ligand>
        <name>shikimate</name>
        <dbReference type="ChEBI" id="CHEBI:36208"/>
    </ligand>
</feature>
<feature type="binding site" evidence="8">
    <location>
        <position position="231"/>
    </location>
    <ligand>
        <name>NADP(+)</name>
        <dbReference type="ChEBI" id="CHEBI:58349"/>
    </ligand>
</feature>
<dbReference type="InterPro" id="IPR046346">
    <property type="entry name" value="Aminoacid_DH-like_N_sf"/>
</dbReference>
<evidence type="ECO:0000313" key="11">
    <source>
        <dbReference type="EMBL" id="QRV62346.1"/>
    </source>
</evidence>
<comment type="function">
    <text evidence="8">Involved in the biosynthesis of the chorismate, which leads to the biosynthesis of aromatic amino acids. Catalyzes the reversible NADPH linked reduction of 3-dehydroshikimate (DHSA) to yield shikimate (SA).</text>
</comment>
<comment type="similarity">
    <text evidence="8">Belongs to the shikimate dehydrogenase family.</text>
</comment>
<sequence>MVPDTPGPARCLIGLIGTDVHGSLSPALHEAEADRRGIRLFYRTVDVREAVAAGVALPELVRSAPALGFTGLNVTHPCKQQVVPLMDRLSPEAAALGAVNTVTFTGAGAMGHNTDWWGFAMSLDHELPDARRDRVLLLGAGGAGAAVGHALLHTGTMSLYVTDSIPQRADELATAFNDRFGPGRATAVDATQRTASEVDGIVNATPVGMAQSPGMPLPAEQLRPGVWVADIIYRPLETALLAAARAAGCRTLNGVGMLAFQAAAGFRLFTGVEPDPVRMLADLRRATGRPEDRPDPR</sequence>
<evidence type="ECO:0000256" key="8">
    <source>
        <dbReference type="HAMAP-Rule" id="MF_00222"/>
    </source>
</evidence>
<feature type="active site" description="Proton acceptor" evidence="8">
    <location>
        <position position="79"/>
    </location>
</feature>
<keyword evidence="4 8" id="KW-0057">Aromatic amino acid biosynthesis</keyword>
<evidence type="ECO:0000256" key="3">
    <source>
        <dbReference type="ARBA" id="ARBA00023002"/>
    </source>
</evidence>
<feature type="domain" description="SDH C-terminal" evidence="10">
    <location>
        <begin position="254"/>
        <end position="280"/>
    </location>
</feature>
<dbReference type="InterPro" id="IPR013708">
    <property type="entry name" value="Shikimate_DH-bd_N"/>
</dbReference>